<dbReference type="EMBL" id="JANPWB010000011">
    <property type="protein sequence ID" value="KAJ1126753.1"/>
    <property type="molecule type" value="Genomic_DNA"/>
</dbReference>
<protein>
    <submittedName>
        <fullName evidence="2">Uncharacterized protein</fullName>
    </submittedName>
</protein>
<feature type="region of interest" description="Disordered" evidence="1">
    <location>
        <begin position="1"/>
        <end position="35"/>
    </location>
</feature>
<sequence length="89" mass="10402">MSVFLQRSASNRRGLKRCSAPPSGSAHKLNPRDRTANGWCMETTKREQGICWLKNYMRKETPAKELMYPFAHYGMIELWFKSNDVMVLF</sequence>
<dbReference type="Proteomes" id="UP001066276">
    <property type="component" value="Chromosome 7"/>
</dbReference>
<dbReference type="AlphaFoldDB" id="A0AAV7PJL6"/>
<evidence type="ECO:0000256" key="1">
    <source>
        <dbReference type="SAM" id="MobiDB-lite"/>
    </source>
</evidence>
<evidence type="ECO:0000313" key="2">
    <source>
        <dbReference type="EMBL" id="KAJ1126753.1"/>
    </source>
</evidence>
<keyword evidence="3" id="KW-1185">Reference proteome</keyword>
<feature type="compositionally biased region" description="Polar residues" evidence="1">
    <location>
        <begin position="1"/>
        <end position="11"/>
    </location>
</feature>
<name>A0AAV7PJL6_PLEWA</name>
<reference evidence="2" key="1">
    <citation type="journal article" date="2022" name="bioRxiv">
        <title>Sequencing and chromosome-scale assembly of the giantPleurodeles waltlgenome.</title>
        <authorList>
            <person name="Brown T."/>
            <person name="Elewa A."/>
            <person name="Iarovenko S."/>
            <person name="Subramanian E."/>
            <person name="Araus A.J."/>
            <person name="Petzold A."/>
            <person name="Susuki M."/>
            <person name="Suzuki K.-i.T."/>
            <person name="Hayashi T."/>
            <person name="Toyoda A."/>
            <person name="Oliveira C."/>
            <person name="Osipova E."/>
            <person name="Leigh N.D."/>
            <person name="Simon A."/>
            <person name="Yun M.H."/>
        </authorList>
    </citation>
    <scope>NUCLEOTIDE SEQUENCE</scope>
    <source>
        <strain evidence="2">20211129_DDA</strain>
        <tissue evidence="2">Liver</tissue>
    </source>
</reference>
<organism evidence="2 3">
    <name type="scientific">Pleurodeles waltl</name>
    <name type="common">Iberian ribbed newt</name>
    <dbReference type="NCBI Taxonomy" id="8319"/>
    <lineage>
        <taxon>Eukaryota</taxon>
        <taxon>Metazoa</taxon>
        <taxon>Chordata</taxon>
        <taxon>Craniata</taxon>
        <taxon>Vertebrata</taxon>
        <taxon>Euteleostomi</taxon>
        <taxon>Amphibia</taxon>
        <taxon>Batrachia</taxon>
        <taxon>Caudata</taxon>
        <taxon>Salamandroidea</taxon>
        <taxon>Salamandridae</taxon>
        <taxon>Pleurodelinae</taxon>
        <taxon>Pleurodeles</taxon>
    </lineage>
</organism>
<comment type="caution">
    <text evidence="2">The sequence shown here is derived from an EMBL/GenBank/DDBJ whole genome shotgun (WGS) entry which is preliminary data.</text>
</comment>
<evidence type="ECO:0000313" key="3">
    <source>
        <dbReference type="Proteomes" id="UP001066276"/>
    </source>
</evidence>
<proteinExistence type="predicted"/>
<accession>A0AAV7PJL6</accession>
<gene>
    <name evidence="2" type="ORF">NDU88_005159</name>
</gene>